<comment type="similarity">
    <text evidence="2">Belongs to the protein kinase superfamily. AGC Ser/Thr protein kinase family. S6 kinase subfamily.</text>
</comment>
<evidence type="ECO:0000256" key="6">
    <source>
        <dbReference type="ARBA" id="ARBA00022679"/>
    </source>
</evidence>
<evidence type="ECO:0000256" key="2">
    <source>
        <dbReference type="ARBA" id="ARBA00009804"/>
    </source>
</evidence>
<name>A0A8S9ZDY4_9BILA</name>
<keyword evidence="7" id="KW-0677">Repeat</keyword>
<feature type="domain" description="Protein kinase" evidence="14">
    <location>
        <begin position="57"/>
        <end position="324"/>
    </location>
</feature>
<evidence type="ECO:0000256" key="13">
    <source>
        <dbReference type="PROSITE-ProRule" id="PRU10141"/>
    </source>
</evidence>
<reference evidence="16" key="1">
    <citation type="journal article" date="2020" name="Ecol. Evol.">
        <title>Genome structure and content of the rice root-knot nematode (Meloidogyne graminicola).</title>
        <authorList>
            <person name="Phan N.T."/>
            <person name="Danchin E.G.J."/>
            <person name="Klopp C."/>
            <person name="Perfus-Barbeoch L."/>
            <person name="Kozlowski D.K."/>
            <person name="Koutsovoulos G.D."/>
            <person name="Lopez-Roques C."/>
            <person name="Bouchez O."/>
            <person name="Zahm M."/>
            <person name="Besnard G."/>
            <person name="Bellafiore S."/>
        </authorList>
    </citation>
    <scope>NUCLEOTIDE SEQUENCE</scope>
    <source>
        <strain evidence="16">VN-18</strain>
    </source>
</reference>
<dbReference type="InterPro" id="IPR017441">
    <property type="entry name" value="Protein_kinase_ATP_BS"/>
</dbReference>
<evidence type="ECO:0000256" key="5">
    <source>
        <dbReference type="ARBA" id="ARBA00022553"/>
    </source>
</evidence>
<evidence type="ECO:0000256" key="1">
    <source>
        <dbReference type="ARBA" id="ARBA00001946"/>
    </source>
</evidence>
<proteinExistence type="inferred from homology"/>
<dbReference type="AlphaFoldDB" id="A0A8S9ZDY4"/>
<dbReference type="PROSITE" id="PS00107">
    <property type="entry name" value="PROTEIN_KINASE_ATP"/>
    <property type="match status" value="2"/>
</dbReference>
<evidence type="ECO:0000259" key="15">
    <source>
        <dbReference type="PROSITE" id="PS51285"/>
    </source>
</evidence>
<keyword evidence="4" id="KW-0723">Serine/threonine-protein kinase</keyword>
<dbReference type="SUPFAM" id="SSF56112">
    <property type="entry name" value="Protein kinase-like (PK-like)"/>
    <property type="match status" value="2"/>
</dbReference>
<dbReference type="Pfam" id="PF00069">
    <property type="entry name" value="Pkinase"/>
    <property type="match status" value="2"/>
</dbReference>
<dbReference type="EC" id="2.7.11.1" evidence="3"/>
<dbReference type="PANTHER" id="PTHR24351">
    <property type="entry name" value="RIBOSOMAL PROTEIN S6 KINASE"/>
    <property type="match status" value="1"/>
</dbReference>
<keyword evidence="5" id="KW-0597">Phosphoprotein</keyword>
<gene>
    <name evidence="16" type="ORF">Mgra_00009124</name>
</gene>
<evidence type="ECO:0000256" key="4">
    <source>
        <dbReference type="ARBA" id="ARBA00022527"/>
    </source>
</evidence>
<dbReference type="FunFam" id="1.10.510.10:FF:000157">
    <property type="entry name" value="Ribosomal protein S6 kinase"/>
    <property type="match status" value="1"/>
</dbReference>
<evidence type="ECO:0000256" key="7">
    <source>
        <dbReference type="ARBA" id="ARBA00022737"/>
    </source>
</evidence>
<keyword evidence="6" id="KW-0808">Transferase</keyword>
<dbReference type="InterPro" id="IPR000961">
    <property type="entry name" value="AGC-kinase_C"/>
</dbReference>
<dbReference type="GO" id="GO:0004674">
    <property type="term" value="F:protein serine/threonine kinase activity"/>
    <property type="evidence" value="ECO:0007669"/>
    <property type="project" value="UniProtKB-KW"/>
</dbReference>
<dbReference type="PROSITE" id="PS50011">
    <property type="entry name" value="PROTEIN_KINASE_DOM"/>
    <property type="match status" value="2"/>
</dbReference>
<evidence type="ECO:0000256" key="12">
    <source>
        <dbReference type="ARBA" id="ARBA00048679"/>
    </source>
</evidence>
<comment type="caution">
    <text evidence="16">The sequence shown here is derived from an EMBL/GenBank/DDBJ whole genome shotgun (WGS) entry which is preliminary data.</text>
</comment>
<evidence type="ECO:0000256" key="8">
    <source>
        <dbReference type="ARBA" id="ARBA00022741"/>
    </source>
</evidence>
<keyword evidence="8 13" id="KW-0547">Nucleotide-binding</keyword>
<dbReference type="FunFam" id="1.10.510.10:FF:000109">
    <property type="entry name" value="Ribosomal protein S6 kinase"/>
    <property type="match status" value="1"/>
</dbReference>
<accession>A0A8S9ZDY4</accession>
<dbReference type="PROSITE" id="PS00108">
    <property type="entry name" value="PROTEIN_KINASE_ST"/>
    <property type="match status" value="2"/>
</dbReference>
<dbReference type="InterPro" id="IPR000719">
    <property type="entry name" value="Prot_kinase_dom"/>
</dbReference>
<dbReference type="Gene3D" id="1.10.510.10">
    <property type="entry name" value="Transferase(Phosphotransferase) domain 1"/>
    <property type="match status" value="2"/>
</dbReference>
<feature type="domain" description="Protein kinase" evidence="14">
    <location>
        <begin position="425"/>
        <end position="697"/>
    </location>
</feature>
<evidence type="ECO:0000256" key="9">
    <source>
        <dbReference type="ARBA" id="ARBA00022777"/>
    </source>
</evidence>
<evidence type="ECO:0000313" key="17">
    <source>
        <dbReference type="Proteomes" id="UP000605970"/>
    </source>
</evidence>
<comment type="catalytic activity">
    <reaction evidence="12">
        <text>L-seryl-[protein] + ATP = O-phospho-L-seryl-[protein] + ADP + H(+)</text>
        <dbReference type="Rhea" id="RHEA:17989"/>
        <dbReference type="Rhea" id="RHEA-COMP:9863"/>
        <dbReference type="Rhea" id="RHEA-COMP:11604"/>
        <dbReference type="ChEBI" id="CHEBI:15378"/>
        <dbReference type="ChEBI" id="CHEBI:29999"/>
        <dbReference type="ChEBI" id="CHEBI:30616"/>
        <dbReference type="ChEBI" id="CHEBI:83421"/>
        <dbReference type="ChEBI" id="CHEBI:456216"/>
        <dbReference type="EC" id="2.7.11.1"/>
    </reaction>
</comment>
<comment type="cofactor">
    <cofactor evidence="1">
        <name>Mg(2+)</name>
        <dbReference type="ChEBI" id="CHEBI:18420"/>
    </cofactor>
</comment>
<dbReference type="Gene3D" id="3.30.200.20">
    <property type="entry name" value="Phosphorylase Kinase, domain 1"/>
    <property type="match status" value="2"/>
</dbReference>
<organism evidence="16 17">
    <name type="scientific">Meloidogyne graminicola</name>
    <dbReference type="NCBI Taxonomy" id="189291"/>
    <lineage>
        <taxon>Eukaryota</taxon>
        <taxon>Metazoa</taxon>
        <taxon>Ecdysozoa</taxon>
        <taxon>Nematoda</taxon>
        <taxon>Chromadorea</taxon>
        <taxon>Rhabditida</taxon>
        <taxon>Tylenchina</taxon>
        <taxon>Tylenchomorpha</taxon>
        <taxon>Tylenchoidea</taxon>
        <taxon>Meloidogynidae</taxon>
        <taxon>Meloidogyninae</taxon>
        <taxon>Meloidogyne</taxon>
    </lineage>
</organism>
<protein>
    <recommendedName>
        <fullName evidence="3">non-specific serine/threonine protein kinase</fullName>
        <ecNumber evidence="3">2.7.11.1</ecNumber>
    </recommendedName>
</protein>
<keyword evidence="17" id="KW-1185">Reference proteome</keyword>
<keyword evidence="9" id="KW-0418">Kinase</keyword>
<dbReference type="SMART" id="SM00220">
    <property type="entry name" value="S_TKc"/>
    <property type="match status" value="2"/>
</dbReference>
<keyword evidence="10 13" id="KW-0067">ATP-binding</keyword>
<evidence type="ECO:0000259" key="14">
    <source>
        <dbReference type="PROSITE" id="PS50011"/>
    </source>
</evidence>
<dbReference type="SMART" id="SM00133">
    <property type="entry name" value="S_TK_X"/>
    <property type="match status" value="1"/>
</dbReference>
<dbReference type="InterPro" id="IPR011009">
    <property type="entry name" value="Kinase-like_dom_sf"/>
</dbReference>
<sequence length="914" mass="102768">MSNNNTISSFCSASTSSCFSLPYSPKTKENVDHEDSGFLSCWPMDENGNEKVSMENFALIKVLGKGAYGKVFLVRKIGGSDSGCYYAMKVLKKTRVTQKQKTLEHTLDERKVLERLRGLPFLVNMIYAFQTDTKLHIVMEFVRGGELFTHLCKRKKFDLPTARLILAEIALALENVHKAGVIYRDLKLENILLDEDGHIKLTDFGLSKAFDIDENSTNSYCGTIEYMSPEIIRRTSDGYTQVVDWWSFGVIAFELLTGCSPFTIDGDQNSTSDIAKRILTKRVPFPKSLDPSARDLIFALLNKDPNLRLGAHEGLTEIKKTKFFAPINWSALEKREMPGPLKPSITGGQTNVENFASEFTAQTPLFSPAEKPSKEFHQFFRGYSFVSPSVIFSNDNVIGQECLEQSVQLLTSNNSPFFSKYKLDTTPNGLLGRGSFSICRKCQRLNDGKEFAVKIVSQRFAHQALREIHILETLNPHPHIVPLIEAISDQYHYYIVLEQLKGGELLDRLRNMEKFTEIQAAEIMAQLISSLKHMHSKDIVHRDLKPENILFASNESGNYSLCLVDFGFARILPSLNRGTSGSFSKNLITPLCGTLHYAAPEVLKIEDELPQYNQQCDLWSLGVILFTLLSGKVPFHAKSQTESAADIIARIKKAEFSFEGQVWSMISESAKDLITGLLTVDPTRRLSLEQVAKHSWLDSAKTPGSSIYIATELPTPTVLPKSADETFNATISAFICASREGFQLMDVNTAPLLIRRRGIKRQRIGGDDNNEGKEEERKNDEIMEQNDEIRQIGFSKQSILCSVPEGSECLEVQSPPTIRRPTTLNVFSQEDNHFIEQKQQQNCSFPQIKGNSSVFTEYRDTKPSYLKYSRDDIGGGNNDDFNSKNIIKPKFFIEENSSNSSTSNGNDSNKIIEK</sequence>
<dbReference type="EMBL" id="JABEBT010000138">
    <property type="protein sequence ID" value="KAF7629895.1"/>
    <property type="molecule type" value="Genomic_DNA"/>
</dbReference>
<evidence type="ECO:0000256" key="3">
    <source>
        <dbReference type="ARBA" id="ARBA00012513"/>
    </source>
</evidence>
<evidence type="ECO:0000256" key="10">
    <source>
        <dbReference type="ARBA" id="ARBA00022840"/>
    </source>
</evidence>
<dbReference type="Proteomes" id="UP000605970">
    <property type="component" value="Unassembled WGS sequence"/>
</dbReference>
<feature type="binding site" evidence="13">
    <location>
        <position position="454"/>
    </location>
    <ligand>
        <name>ATP</name>
        <dbReference type="ChEBI" id="CHEBI:30616"/>
    </ligand>
</feature>
<dbReference type="FunFam" id="3.30.200.20:FF:000686">
    <property type="entry name" value="Ribosomal protein S6 kinase"/>
    <property type="match status" value="1"/>
</dbReference>
<dbReference type="InterPro" id="IPR008271">
    <property type="entry name" value="Ser/Thr_kinase_AS"/>
</dbReference>
<dbReference type="GO" id="GO:0005524">
    <property type="term" value="F:ATP binding"/>
    <property type="evidence" value="ECO:0007669"/>
    <property type="project" value="UniProtKB-UniRule"/>
</dbReference>
<feature type="binding site" evidence="13">
    <location>
        <position position="89"/>
    </location>
    <ligand>
        <name>ATP</name>
        <dbReference type="ChEBI" id="CHEBI:30616"/>
    </ligand>
</feature>
<dbReference type="PROSITE" id="PS51285">
    <property type="entry name" value="AGC_KINASE_CTER"/>
    <property type="match status" value="1"/>
</dbReference>
<comment type="catalytic activity">
    <reaction evidence="11">
        <text>L-threonyl-[protein] + ATP = O-phospho-L-threonyl-[protein] + ADP + H(+)</text>
        <dbReference type="Rhea" id="RHEA:46608"/>
        <dbReference type="Rhea" id="RHEA-COMP:11060"/>
        <dbReference type="Rhea" id="RHEA-COMP:11605"/>
        <dbReference type="ChEBI" id="CHEBI:15378"/>
        <dbReference type="ChEBI" id="CHEBI:30013"/>
        <dbReference type="ChEBI" id="CHEBI:30616"/>
        <dbReference type="ChEBI" id="CHEBI:61977"/>
        <dbReference type="ChEBI" id="CHEBI:456216"/>
        <dbReference type="EC" id="2.7.11.1"/>
    </reaction>
</comment>
<evidence type="ECO:0000256" key="11">
    <source>
        <dbReference type="ARBA" id="ARBA00047899"/>
    </source>
</evidence>
<dbReference type="OrthoDB" id="6764942at2759"/>
<feature type="domain" description="AGC-kinase C-terminal" evidence="15">
    <location>
        <begin position="325"/>
        <end position="395"/>
    </location>
</feature>
<evidence type="ECO:0000313" key="16">
    <source>
        <dbReference type="EMBL" id="KAF7629895.1"/>
    </source>
</evidence>